<evidence type="ECO:0000256" key="1">
    <source>
        <dbReference type="ARBA" id="ARBA00022552"/>
    </source>
</evidence>
<dbReference type="HAMAP" id="MF_00607">
    <property type="entry name" value="16SrRNA_methyltr_A"/>
    <property type="match status" value="1"/>
</dbReference>
<dbReference type="Gene3D" id="3.40.50.150">
    <property type="entry name" value="Vaccinia Virus protein VP39"/>
    <property type="match status" value="1"/>
</dbReference>
<gene>
    <name evidence="9" type="ORF">BMR1_02g02880</name>
</gene>
<feature type="domain" description="Ribosomal RNA adenine methylase transferase N-terminal" evidence="8">
    <location>
        <begin position="66"/>
        <end position="234"/>
    </location>
</feature>
<name>A0A1R4AAN1_BABMR</name>
<dbReference type="PANTHER" id="PTHR11727:SF7">
    <property type="entry name" value="DIMETHYLADENOSINE TRANSFERASE-RELATED"/>
    <property type="match status" value="1"/>
</dbReference>
<dbReference type="VEuPathDB" id="PiroplasmaDB:BMR1_02g02880"/>
<dbReference type="GO" id="GO:0003723">
    <property type="term" value="F:RNA binding"/>
    <property type="evidence" value="ECO:0007669"/>
    <property type="project" value="UniProtKB-UniRule"/>
</dbReference>
<evidence type="ECO:0000256" key="3">
    <source>
        <dbReference type="ARBA" id="ARBA00022679"/>
    </source>
</evidence>
<dbReference type="InterPro" id="IPR029063">
    <property type="entry name" value="SAM-dependent_MTases_sf"/>
</dbReference>
<keyword evidence="1 7" id="KW-0698">rRNA processing</keyword>
<dbReference type="Pfam" id="PF00398">
    <property type="entry name" value="RrnaAD"/>
    <property type="match status" value="1"/>
</dbReference>
<dbReference type="EMBL" id="FO082872">
    <property type="protein sequence ID" value="SJK86050.1"/>
    <property type="molecule type" value="Genomic_DNA"/>
</dbReference>
<dbReference type="InterPro" id="IPR001737">
    <property type="entry name" value="KsgA/Erm"/>
</dbReference>
<keyword evidence="4 6" id="KW-0949">S-adenosyl-L-methionine</keyword>
<feature type="binding site" evidence="6">
    <location>
        <position position="107"/>
    </location>
    <ligand>
        <name>S-adenosyl-L-methionine</name>
        <dbReference type="ChEBI" id="CHEBI:59789"/>
    </ligand>
</feature>
<keyword evidence="10" id="KW-1185">Reference proteome</keyword>
<dbReference type="Proteomes" id="UP000002899">
    <property type="component" value="Chromosome II"/>
</dbReference>
<dbReference type="NCBIfam" id="TIGR00755">
    <property type="entry name" value="ksgA"/>
    <property type="match status" value="1"/>
</dbReference>
<keyword evidence="5 6" id="KW-0694">RNA-binding</keyword>
<dbReference type="OrthoDB" id="74991at2759"/>
<dbReference type="EC" id="2.1.1.-" evidence="7"/>
<dbReference type="InterPro" id="IPR020598">
    <property type="entry name" value="rRNA_Ade_methylase_Trfase_N"/>
</dbReference>
<dbReference type="InterPro" id="IPR011530">
    <property type="entry name" value="rRNA_adenine_dimethylase"/>
</dbReference>
<evidence type="ECO:0000256" key="4">
    <source>
        <dbReference type="ARBA" id="ARBA00022691"/>
    </source>
</evidence>
<feature type="binding site" evidence="6">
    <location>
        <position position="149"/>
    </location>
    <ligand>
        <name>S-adenosyl-L-methionine</name>
        <dbReference type="ChEBI" id="CHEBI:59789"/>
    </ligand>
</feature>
<dbReference type="SUPFAM" id="SSF53335">
    <property type="entry name" value="S-adenosyl-L-methionine-dependent methyltransferases"/>
    <property type="match status" value="1"/>
</dbReference>
<dbReference type="CDD" id="cd02440">
    <property type="entry name" value="AdoMet_MTases"/>
    <property type="match status" value="1"/>
</dbReference>
<feature type="binding site" evidence="6">
    <location>
        <position position="86"/>
    </location>
    <ligand>
        <name>S-adenosyl-L-methionine</name>
        <dbReference type="ChEBI" id="CHEBI:59789"/>
    </ligand>
</feature>
<dbReference type="SMART" id="SM00650">
    <property type="entry name" value="rADc"/>
    <property type="match status" value="1"/>
</dbReference>
<evidence type="ECO:0000256" key="5">
    <source>
        <dbReference type="ARBA" id="ARBA00022884"/>
    </source>
</evidence>
<feature type="binding site" evidence="6">
    <location>
        <position position="61"/>
    </location>
    <ligand>
        <name>S-adenosyl-L-methionine</name>
        <dbReference type="ChEBI" id="CHEBI:59789"/>
    </ligand>
</feature>
<proteinExistence type="inferred from homology"/>
<dbReference type="KEGG" id="bmic:BMR1_02g02880"/>
<protein>
    <recommendedName>
        <fullName evidence="7">rRNA adenine N(6)-methyltransferase</fullName>
        <ecNumber evidence="7">2.1.1.-</ecNumber>
    </recommendedName>
</protein>
<evidence type="ECO:0000256" key="2">
    <source>
        <dbReference type="ARBA" id="ARBA00022603"/>
    </source>
</evidence>
<dbReference type="GeneID" id="24424357"/>
<feature type="binding site" evidence="6">
    <location>
        <position position="59"/>
    </location>
    <ligand>
        <name>S-adenosyl-L-methionine</name>
        <dbReference type="ChEBI" id="CHEBI:59789"/>
    </ligand>
</feature>
<dbReference type="PROSITE" id="PS01131">
    <property type="entry name" value="RRNA_A_DIMETH"/>
    <property type="match status" value="1"/>
</dbReference>
<reference evidence="9 10" key="2">
    <citation type="journal article" date="2013" name="PLoS ONE">
        <title>Whole genome mapping and re-organization of the nuclear and mitochondrial genomes of Babesia microti isolates.</title>
        <authorList>
            <person name="Cornillot E."/>
            <person name="Dassouli A."/>
            <person name="Garg A."/>
            <person name="Pachikara N."/>
            <person name="Randazzo S."/>
            <person name="Depoix D."/>
            <person name="Carcy B."/>
            <person name="Delbecq S."/>
            <person name="Frutos R."/>
            <person name="Silva J.C."/>
            <person name="Sutton R."/>
            <person name="Krause P.J."/>
            <person name="Mamoun C.B."/>
        </authorList>
    </citation>
    <scope>NUCLEOTIDE SEQUENCE [LARGE SCALE GENOMIC DNA]</scope>
    <source>
        <strain evidence="9 10">RI</strain>
    </source>
</reference>
<reference evidence="9 10" key="3">
    <citation type="journal article" date="2016" name="Sci. Rep.">
        <title>Genome-wide diversity and gene expression profiling of Babesia microti isolates identify polymorphic genes that mediate host-pathogen interactions.</title>
        <authorList>
            <person name="Silva J.C."/>
            <person name="Cornillot E."/>
            <person name="McCracken C."/>
            <person name="Usmani-Brown S."/>
            <person name="Dwivedi A."/>
            <person name="Ifeonu O.O."/>
            <person name="Crabtree J."/>
            <person name="Gotia H.T."/>
            <person name="Virji A.Z."/>
            <person name="Reynes C."/>
            <person name="Colinge J."/>
            <person name="Kumar V."/>
            <person name="Lawres L."/>
            <person name="Pazzi J.E."/>
            <person name="Pablo J.V."/>
            <person name="Hung C."/>
            <person name="Brancato J."/>
            <person name="Kumari P."/>
            <person name="Orvis J."/>
            <person name="Tretina K."/>
            <person name="Chibucos M."/>
            <person name="Ott S."/>
            <person name="Sadzewicz L."/>
            <person name="Sengamalay N."/>
            <person name="Shetty A.C."/>
            <person name="Su Q."/>
            <person name="Tallon L."/>
            <person name="Fraser C.M."/>
            <person name="Frutos R."/>
            <person name="Molina D.M."/>
            <person name="Krause P.J."/>
            <person name="Ben Mamoun C."/>
        </authorList>
    </citation>
    <scope>NUCLEOTIDE SEQUENCE [LARGE SCALE GENOMIC DNA]</scope>
    <source>
        <strain evidence="9 10">RI</strain>
    </source>
</reference>
<evidence type="ECO:0000256" key="6">
    <source>
        <dbReference type="PROSITE-ProRule" id="PRU01026"/>
    </source>
</evidence>
<dbReference type="RefSeq" id="XP_021338247.1">
    <property type="nucleotide sequence ID" value="XM_021481625.1"/>
</dbReference>
<dbReference type="InterPro" id="IPR020596">
    <property type="entry name" value="rRNA_Ade_Mease_Trfase_CS"/>
</dbReference>
<evidence type="ECO:0000259" key="8">
    <source>
        <dbReference type="SMART" id="SM00650"/>
    </source>
</evidence>
<comment type="similarity">
    <text evidence="6 7">Belongs to the class I-like SAM-binding methyltransferase superfamily. rRNA adenine N(6)-methyltransferase family.</text>
</comment>
<dbReference type="PANTHER" id="PTHR11727">
    <property type="entry name" value="DIMETHYLADENOSINE TRANSFERASE"/>
    <property type="match status" value="1"/>
</dbReference>
<reference evidence="9 10" key="1">
    <citation type="journal article" date="2012" name="Nucleic Acids Res.">
        <title>Sequencing of the smallest Apicomplexan genome from the human pathogen Babesia microti.</title>
        <authorList>
            <person name="Cornillot E."/>
            <person name="Hadj-Kaddour K."/>
            <person name="Dassouli A."/>
            <person name="Noel B."/>
            <person name="Ranwez V."/>
            <person name="Vacherie B."/>
            <person name="Augagneur Y."/>
            <person name="Bres V."/>
            <person name="Duclos A."/>
            <person name="Randazzo S."/>
            <person name="Carcy B."/>
            <person name="Debierre-Grockiego F."/>
            <person name="Delbecq S."/>
            <person name="Moubri-Menage K."/>
            <person name="Shams-Eldin H."/>
            <person name="Usmani-Brown S."/>
            <person name="Bringaud F."/>
            <person name="Wincker P."/>
            <person name="Vivares C.P."/>
            <person name="Schwarz R.T."/>
            <person name="Schetters T.P."/>
            <person name="Krause P.J."/>
            <person name="Gorenflot A."/>
            <person name="Berry V."/>
            <person name="Barbe V."/>
            <person name="Ben Mamoun C."/>
        </authorList>
    </citation>
    <scope>NUCLEOTIDE SEQUENCE [LARGE SCALE GENOMIC DNA]</scope>
    <source>
        <strain evidence="9 10">RI</strain>
    </source>
</reference>
<evidence type="ECO:0000256" key="7">
    <source>
        <dbReference type="RuleBase" id="RU362106"/>
    </source>
</evidence>
<dbReference type="GO" id="GO:0000179">
    <property type="term" value="F:rRNA (adenine-N6,N6-)-dimethyltransferase activity"/>
    <property type="evidence" value="ECO:0007669"/>
    <property type="project" value="UniProtKB-UniRule"/>
</dbReference>
<sequence>MFRNLILNKLVTMAMRKERKTIRSEPYYNHEDHGLAPRKKQRRTIVTGNMTFEKKIGQHMLKNPGILDKIVQAAQIRSSDTVLEIGPGTGNLTIRLVPLARQVISLEIDSRMVSEVKRRCLQMGFQNLTVIEGNALRIDLPRFDVCTANLPYQISSPFVFKLMAHPHPYRCAILMFQKEFAERLLANVNEDKYGRLAINTRLFCTVSRVCKVSPGSFNPPPNVESMIVKIVPRPEPLVVDFHEWDAMIRICFSRKRRTLRSLLKTSSVISILETNYKTWCSLNSKIPEPVAMRELVLNILDSTGLTERRAITVSIAEFFQLLLAFNKRGIHFCTLALSKSDGIPEKLFQMDMDD</sequence>
<dbReference type="Gene3D" id="1.10.8.480">
    <property type="match status" value="1"/>
</dbReference>
<evidence type="ECO:0000313" key="9">
    <source>
        <dbReference type="EMBL" id="SJK86050.1"/>
    </source>
</evidence>
<keyword evidence="3 6" id="KW-0808">Transferase</keyword>
<dbReference type="AlphaFoldDB" id="A0A1R4AAN1"/>
<organism evidence="9 10">
    <name type="scientific">Babesia microti (strain RI)</name>
    <dbReference type="NCBI Taxonomy" id="1133968"/>
    <lineage>
        <taxon>Eukaryota</taxon>
        <taxon>Sar</taxon>
        <taxon>Alveolata</taxon>
        <taxon>Apicomplexa</taxon>
        <taxon>Aconoidasida</taxon>
        <taxon>Piroplasmida</taxon>
        <taxon>Babesiidae</taxon>
        <taxon>Babesia</taxon>
    </lineage>
</organism>
<comment type="caution">
    <text evidence="6">Lacks conserved residue(s) required for the propagation of feature annotation.</text>
</comment>
<evidence type="ECO:0000313" key="10">
    <source>
        <dbReference type="Proteomes" id="UP000002899"/>
    </source>
</evidence>
<dbReference type="FunFam" id="3.40.50.150:FF:000081">
    <property type="entry name" value="rRNA adenine N(6)-methyltransferase"/>
    <property type="match status" value="1"/>
</dbReference>
<dbReference type="PROSITE" id="PS51689">
    <property type="entry name" value="SAM_RNA_A_N6_MT"/>
    <property type="match status" value="1"/>
</dbReference>
<accession>A0A1R4AAN1</accession>
<keyword evidence="2 6" id="KW-0489">Methyltransferase</keyword>